<proteinExistence type="predicted"/>
<evidence type="ECO:0000313" key="3">
    <source>
        <dbReference type="Proteomes" id="UP001596380"/>
    </source>
</evidence>
<keyword evidence="3" id="KW-1185">Reference proteome</keyword>
<dbReference type="Proteomes" id="UP001596380">
    <property type="component" value="Unassembled WGS sequence"/>
</dbReference>
<protein>
    <submittedName>
        <fullName evidence="2">Uncharacterized protein</fullName>
    </submittedName>
</protein>
<sequence>MREEREQIGPHEEVPARFRGARLYGDDEDGTAYLAERAGVPYLIVRAASREQPAVTVIAFTDERERAAHLAERARRRSGGAPVPPFAPALERA</sequence>
<organism evidence="2 3">
    <name type="scientific">Actinomadura yumaensis</name>
    <dbReference type="NCBI Taxonomy" id="111807"/>
    <lineage>
        <taxon>Bacteria</taxon>
        <taxon>Bacillati</taxon>
        <taxon>Actinomycetota</taxon>
        <taxon>Actinomycetes</taxon>
        <taxon>Streptosporangiales</taxon>
        <taxon>Thermomonosporaceae</taxon>
        <taxon>Actinomadura</taxon>
    </lineage>
</organism>
<evidence type="ECO:0000256" key="1">
    <source>
        <dbReference type="SAM" id="MobiDB-lite"/>
    </source>
</evidence>
<accession>A0ABW2CK23</accession>
<feature type="region of interest" description="Disordered" evidence="1">
    <location>
        <begin position="71"/>
        <end position="93"/>
    </location>
</feature>
<comment type="caution">
    <text evidence="2">The sequence shown here is derived from an EMBL/GenBank/DDBJ whole genome shotgun (WGS) entry which is preliminary data.</text>
</comment>
<dbReference type="EMBL" id="JBHSXS010000011">
    <property type="protein sequence ID" value="MFC6882122.1"/>
    <property type="molecule type" value="Genomic_DNA"/>
</dbReference>
<dbReference type="RefSeq" id="WP_160825044.1">
    <property type="nucleotide sequence ID" value="NZ_JBHSXE010000001.1"/>
</dbReference>
<reference evidence="3" key="1">
    <citation type="journal article" date="2019" name="Int. J. Syst. Evol. Microbiol.">
        <title>The Global Catalogue of Microorganisms (GCM) 10K type strain sequencing project: providing services to taxonomists for standard genome sequencing and annotation.</title>
        <authorList>
            <consortium name="The Broad Institute Genomics Platform"/>
            <consortium name="The Broad Institute Genome Sequencing Center for Infectious Disease"/>
            <person name="Wu L."/>
            <person name="Ma J."/>
        </authorList>
    </citation>
    <scope>NUCLEOTIDE SEQUENCE [LARGE SCALE GENOMIC DNA]</scope>
    <source>
        <strain evidence="3">JCM 3369</strain>
    </source>
</reference>
<name>A0ABW2CK23_9ACTN</name>
<evidence type="ECO:0000313" key="2">
    <source>
        <dbReference type="EMBL" id="MFC6882122.1"/>
    </source>
</evidence>
<gene>
    <name evidence="2" type="ORF">ACFQKB_20380</name>
</gene>